<accession>A0ABW6TL18</accession>
<dbReference type="RefSeq" id="WP_195023704.1">
    <property type="nucleotide sequence ID" value="NZ_JADLPS010000019.1"/>
</dbReference>
<dbReference type="InterPro" id="IPR046268">
    <property type="entry name" value="DUF6301"/>
</dbReference>
<dbReference type="EMBL" id="JBIATK010000012">
    <property type="protein sequence ID" value="MFF4026824.1"/>
    <property type="molecule type" value="Genomic_DNA"/>
</dbReference>
<keyword evidence="2" id="KW-1185">Reference proteome</keyword>
<comment type="caution">
    <text evidence="1">The sequence shown here is derived from an EMBL/GenBank/DDBJ whole genome shotgun (WGS) entry which is preliminary data.</text>
</comment>
<dbReference type="Proteomes" id="UP001602089">
    <property type="component" value="Unassembled WGS sequence"/>
</dbReference>
<reference evidence="1 2" key="1">
    <citation type="submission" date="2024-10" db="EMBL/GenBank/DDBJ databases">
        <title>The Natural Products Discovery Center: Release of the First 8490 Sequenced Strains for Exploring Actinobacteria Biosynthetic Diversity.</title>
        <authorList>
            <person name="Kalkreuter E."/>
            <person name="Kautsar S.A."/>
            <person name="Yang D."/>
            <person name="Bader C.D."/>
            <person name="Teijaro C.N."/>
            <person name="Fluegel L."/>
            <person name="Davis C.M."/>
            <person name="Simpson J.R."/>
            <person name="Lauterbach L."/>
            <person name="Steele A.D."/>
            <person name="Gui C."/>
            <person name="Meng S."/>
            <person name="Li G."/>
            <person name="Viehrig K."/>
            <person name="Ye F."/>
            <person name="Su P."/>
            <person name="Kiefer A.F."/>
            <person name="Nichols A."/>
            <person name="Cepeda A.J."/>
            <person name="Yan W."/>
            <person name="Fan B."/>
            <person name="Jiang Y."/>
            <person name="Adhikari A."/>
            <person name="Zheng C.-J."/>
            <person name="Schuster L."/>
            <person name="Cowan T.M."/>
            <person name="Smanski M.J."/>
            <person name="Chevrette M.G."/>
            <person name="De Carvalho L.P.S."/>
            <person name="Shen B."/>
        </authorList>
    </citation>
    <scope>NUCLEOTIDE SEQUENCE [LARGE SCALE GENOMIC DNA]</scope>
    <source>
        <strain evidence="1 2">NPDC001867</strain>
    </source>
</reference>
<proteinExistence type="predicted"/>
<sequence>MHADIQGAVRLVRHAAEFEWTWRESDLREFCAGVNWQLEYTRDRVAKLVTDLAVNQREARVFLFHSRIEYISAPVSDVVLSGGRDATDQALRCFRDLGSALSEDLGTSSQVREFSSGDEMFWRLSKVVVSLMRSSRAVHLFIYSPERWELDEEMRRLDAETQELYEEE</sequence>
<evidence type="ECO:0000313" key="1">
    <source>
        <dbReference type="EMBL" id="MFF4026824.1"/>
    </source>
</evidence>
<evidence type="ECO:0000313" key="2">
    <source>
        <dbReference type="Proteomes" id="UP001602089"/>
    </source>
</evidence>
<dbReference type="Pfam" id="PF19818">
    <property type="entry name" value="DUF6301"/>
    <property type="match status" value="1"/>
</dbReference>
<name>A0ABW6TL18_9NOCA</name>
<gene>
    <name evidence="1" type="ORF">ACFYY5_28625</name>
</gene>
<protein>
    <submittedName>
        <fullName evidence="1">DUF6301 family protein</fullName>
    </submittedName>
</protein>
<organism evidence="1 2">
    <name type="scientific">Nocardia elegans</name>
    <dbReference type="NCBI Taxonomy" id="300029"/>
    <lineage>
        <taxon>Bacteria</taxon>
        <taxon>Bacillati</taxon>
        <taxon>Actinomycetota</taxon>
        <taxon>Actinomycetes</taxon>
        <taxon>Mycobacteriales</taxon>
        <taxon>Nocardiaceae</taxon>
        <taxon>Nocardia</taxon>
    </lineage>
</organism>